<keyword evidence="4" id="KW-1133">Transmembrane helix</keyword>
<dbReference type="Proteomes" id="UP000250003">
    <property type="component" value="Chromosome"/>
</dbReference>
<dbReference type="SMART" id="SM00854">
    <property type="entry name" value="PGA_cap"/>
    <property type="match status" value="1"/>
</dbReference>
<keyword evidence="7" id="KW-1185">Reference proteome</keyword>
<dbReference type="InterPro" id="IPR019079">
    <property type="entry name" value="Capsule_synth_CapA"/>
</dbReference>
<evidence type="ECO:0000256" key="1">
    <source>
        <dbReference type="ARBA" id="ARBA00005662"/>
    </source>
</evidence>
<accession>A0A2Z4U810</accession>
<feature type="compositionally biased region" description="Basic and acidic residues" evidence="3">
    <location>
        <begin position="442"/>
        <end position="452"/>
    </location>
</feature>
<dbReference type="InterPro" id="IPR052169">
    <property type="entry name" value="CW_Biosynth-Accessory"/>
</dbReference>
<keyword evidence="4" id="KW-0812">Transmembrane</keyword>
<dbReference type="EMBL" id="CP030280">
    <property type="protein sequence ID" value="AWY97161.1"/>
    <property type="molecule type" value="Genomic_DNA"/>
</dbReference>
<dbReference type="Pfam" id="PF09587">
    <property type="entry name" value="PGA_cap"/>
    <property type="match status" value="1"/>
</dbReference>
<dbReference type="Gene3D" id="3.60.21.10">
    <property type="match status" value="1"/>
</dbReference>
<comment type="similarity">
    <text evidence="1">Belongs to the CapA family.</text>
</comment>
<evidence type="ECO:0000256" key="3">
    <source>
        <dbReference type="SAM" id="MobiDB-lite"/>
    </source>
</evidence>
<evidence type="ECO:0000256" key="4">
    <source>
        <dbReference type="SAM" id="Phobius"/>
    </source>
</evidence>
<keyword evidence="4" id="KW-0472">Membrane</keyword>
<organism evidence="6 7">
    <name type="scientific">Blautia argi</name>
    <dbReference type="NCBI Taxonomy" id="1912897"/>
    <lineage>
        <taxon>Bacteria</taxon>
        <taxon>Bacillati</taxon>
        <taxon>Bacillota</taxon>
        <taxon>Clostridia</taxon>
        <taxon>Lachnospirales</taxon>
        <taxon>Lachnospiraceae</taxon>
        <taxon>Blautia</taxon>
    </lineage>
</organism>
<proteinExistence type="inferred from homology"/>
<name>A0A2Z4U810_9FIRM</name>
<keyword evidence="2" id="KW-0175">Coiled coil</keyword>
<dbReference type="PANTHER" id="PTHR33393">
    <property type="entry name" value="POLYGLUTAMINE SYNTHESIS ACCESSORY PROTEIN RV0574C-RELATED"/>
    <property type="match status" value="1"/>
</dbReference>
<evidence type="ECO:0000256" key="2">
    <source>
        <dbReference type="SAM" id="Coils"/>
    </source>
</evidence>
<feature type="region of interest" description="Disordered" evidence="3">
    <location>
        <begin position="427"/>
        <end position="503"/>
    </location>
</feature>
<dbReference type="RefSeq" id="WP_111918053.1">
    <property type="nucleotide sequence ID" value="NZ_CAUWHR010000003.1"/>
</dbReference>
<dbReference type="CDD" id="cd07381">
    <property type="entry name" value="MPP_CapA"/>
    <property type="match status" value="1"/>
</dbReference>
<feature type="domain" description="Capsule synthesis protein CapA" evidence="5">
    <location>
        <begin position="94"/>
        <end position="339"/>
    </location>
</feature>
<evidence type="ECO:0000313" key="7">
    <source>
        <dbReference type="Proteomes" id="UP000250003"/>
    </source>
</evidence>
<dbReference type="PANTHER" id="PTHR33393:SF12">
    <property type="entry name" value="CAPSULE BIOSYNTHESIS PROTEIN CAPA"/>
    <property type="match status" value="1"/>
</dbReference>
<gene>
    <name evidence="6" type="ORF">DQQ01_02215</name>
</gene>
<dbReference type="AlphaFoldDB" id="A0A2Z4U810"/>
<feature type="coiled-coil region" evidence="2">
    <location>
        <begin position="64"/>
        <end position="92"/>
    </location>
</feature>
<dbReference type="OrthoDB" id="9810906at2"/>
<feature type="transmembrane region" description="Helical" evidence="4">
    <location>
        <begin position="40"/>
        <end position="61"/>
    </location>
</feature>
<dbReference type="InterPro" id="IPR029052">
    <property type="entry name" value="Metallo-depent_PP-like"/>
</dbReference>
<dbReference type="SUPFAM" id="SSF56300">
    <property type="entry name" value="Metallo-dependent phosphatases"/>
    <property type="match status" value="1"/>
</dbReference>
<sequence>MSERRTRREREEEERRLELERRRRIARARKRRQQVRRRKLMLAGTGLVLLIAGVTAVGFAIHGKIEAKKEKEAQQQQKEAEAKKKAEEEQNTLHMVAAGDNLIHDAIIDAGKENDWNFDFLYKNVKDIIKDADLASVNQETPFVKSHEEAAGYPDFATPTEVGDALVKAGFDIVTQATEHAFDQQEDGIAASVSFWTKNYPKVSLLGIHSKEEERYQILEKKNFKVAVMNYSCMLSENHSIPEDEEYMVDTYSEKRVAADLESAKKEADVTIVYLHGGKSDTPEPDEKLQTRIDFLAEEGADIVIASHPHILKGYELRERPDGEDMLVYYSLGNFVSNQSSLENLLGGLADFTLKKDAKTGEVTIEDYGLIPVVMHYNSDYTEVGVYQLEDYTEVLAKDHGIHEVNEEATFSRAALESAAAKIGELTVGSSLSDEDGDSGDSDSKDSSRNTDGDSDSEDGSRSTDGDSDDEDSSQSAGDDSDGENRSRNTDGSSDSDGEQDYE</sequence>
<reference evidence="7" key="1">
    <citation type="submission" date="2018-06" db="EMBL/GenBank/DDBJ databases">
        <title>Description of Blautia argi sp. nov., a new anaerobic isolated from dog feces.</title>
        <authorList>
            <person name="Chang Y.-H."/>
            <person name="Paek J."/>
            <person name="Shin Y."/>
        </authorList>
    </citation>
    <scope>NUCLEOTIDE SEQUENCE [LARGE SCALE GENOMIC DNA]</scope>
    <source>
        <strain evidence="7">KCTC 15426</strain>
    </source>
</reference>
<evidence type="ECO:0000259" key="5">
    <source>
        <dbReference type="SMART" id="SM00854"/>
    </source>
</evidence>
<feature type="compositionally biased region" description="Acidic residues" evidence="3">
    <location>
        <begin position="494"/>
        <end position="503"/>
    </location>
</feature>
<evidence type="ECO:0000313" key="6">
    <source>
        <dbReference type="EMBL" id="AWY97161.1"/>
    </source>
</evidence>
<protein>
    <submittedName>
        <fullName evidence="6">CapA family protein</fullName>
    </submittedName>
</protein>
<dbReference type="KEGG" id="blau:DQQ01_02215"/>